<accession>A0A4Y2QI22</accession>
<keyword evidence="2" id="KW-1185">Reference proteome</keyword>
<evidence type="ECO:0000313" key="2">
    <source>
        <dbReference type="Proteomes" id="UP000499080"/>
    </source>
</evidence>
<comment type="caution">
    <text evidence="1">The sequence shown here is derived from an EMBL/GenBank/DDBJ whole genome shotgun (WGS) entry which is preliminary data.</text>
</comment>
<name>A0A4Y2QI22_ARAVE</name>
<gene>
    <name evidence="1" type="ORF">AVEN_148368_1</name>
</gene>
<dbReference type="EMBL" id="BGPR01013947">
    <property type="protein sequence ID" value="GBN62951.1"/>
    <property type="molecule type" value="Genomic_DNA"/>
</dbReference>
<sequence>MSRPDSARGGEKKSFFFTGHGPFGSDLKRFNLALSRYRSYGGVGSNLHYATECLLTESWNLKRPEQQLQNLWFQRVASYELFMNKIFNIIRFIHTNCQLFTPD</sequence>
<proteinExistence type="predicted"/>
<evidence type="ECO:0000313" key="1">
    <source>
        <dbReference type="EMBL" id="GBN62951.1"/>
    </source>
</evidence>
<protein>
    <submittedName>
        <fullName evidence="1">Uncharacterized protein</fullName>
    </submittedName>
</protein>
<dbReference type="Proteomes" id="UP000499080">
    <property type="component" value="Unassembled WGS sequence"/>
</dbReference>
<organism evidence="1 2">
    <name type="scientific">Araneus ventricosus</name>
    <name type="common">Orbweaver spider</name>
    <name type="synonym">Epeira ventricosa</name>
    <dbReference type="NCBI Taxonomy" id="182803"/>
    <lineage>
        <taxon>Eukaryota</taxon>
        <taxon>Metazoa</taxon>
        <taxon>Ecdysozoa</taxon>
        <taxon>Arthropoda</taxon>
        <taxon>Chelicerata</taxon>
        <taxon>Arachnida</taxon>
        <taxon>Araneae</taxon>
        <taxon>Araneomorphae</taxon>
        <taxon>Entelegynae</taxon>
        <taxon>Araneoidea</taxon>
        <taxon>Araneidae</taxon>
        <taxon>Araneus</taxon>
    </lineage>
</organism>
<reference evidence="1 2" key="1">
    <citation type="journal article" date="2019" name="Sci. Rep.">
        <title>Orb-weaving spider Araneus ventricosus genome elucidates the spidroin gene catalogue.</title>
        <authorList>
            <person name="Kono N."/>
            <person name="Nakamura H."/>
            <person name="Ohtoshi R."/>
            <person name="Moran D.A.P."/>
            <person name="Shinohara A."/>
            <person name="Yoshida Y."/>
            <person name="Fujiwara M."/>
            <person name="Mori M."/>
            <person name="Tomita M."/>
            <person name="Arakawa K."/>
        </authorList>
    </citation>
    <scope>NUCLEOTIDE SEQUENCE [LARGE SCALE GENOMIC DNA]</scope>
</reference>
<dbReference type="AlphaFoldDB" id="A0A4Y2QI22"/>